<gene>
    <name evidence="2" type="ORF">PsB1_0146</name>
</gene>
<keyword evidence="3" id="KW-1185">Reference proteome</keyword>
<feature type="compositionally biased region" description="Acidic residues" evidence="1">
    <location>
        <begin position="1"/>
        <end position="10"/>
    </location>
</feature>
<protein>
    <submittedName>
        <fullName evidence="2">Uncharacterized protein</fullName>
    </submittedName>
</protein>
<accession>A0ABQ4PSL2</accession>
<feature type="compositionally biased region" description="Acidic residues" evidence="1">
    <location>
        <begin position="26"/>
        <end position="46"/>
    </location>
</feature>
<dbReference type="RefSeq" id="WP_284358463.1">
    <property type="nucleotide sequence ID" value="NZ_BPFZ01000001.1"/>
</dbReference>
<reference evidence="2" key="2">
    <citation type="journal article" date="2023" name="ISME Commun">
        <title>Characterization of a bloom-associated alphaproteobacterial lineage, 'Candidatus Phycosocius': insights into freshwater algal-bacterial interactions.</title>
        <authorList>
            <person name="Tanabe Y."/>
            <person name="Yamaguchi H."/>
            <person name="Yoshida M."/>
            <person name="Kai A."/>
            <person name="Okazaki Y."/>
        </authorList>
    </citation>
    <scope>NUCLEOTIDE SEQUENCE</scope>
    <source>
        <strain evidence="2">BOTRYCO-1</strain>
    </source>
</reference>
<reference evidence="2" key="1">
    <citation type="submission" date="2021-05" db="EMBL/GenBank/DDBJ databases">
        <authorList>
            <person name="Tanabe Y."/>
        </authorList>
    </citation>
    <scope>NUCLEOTIDE SEQUENCE</scope>
    <source>
        <strain evidence="2">BOTRYCO-1</strain>
    </source>
</reference>
<feature type="region of interest" description="Disordered" evidence="1">
    <location>
        <begin position="1"/>
        <end position="46"/>
    </location>
</feature>
<evidence type="ECO:0000313" key="3">
    <source>
        <dbReference type="Proteomes" id="UP001161064"/>
    </source>
</evidence>
<sequence>MAMEDEEIVAEYEQLAAVHGNQPANLEDDLDEDDEIDDEDEGEEEI</sequence>
<dbReference type="Proteomes" id="UP001161064">
    <property type="component" value="Unassembled WGS sequence"/>
</dbReference>
<name>A0ABQ4PSL2_9PROT</name>
<proteinExistence type="predicted"/>
<dbReference type="EMBL" id="BPFZ01000001">
    <property type="protein sequence ID" value="GIU65992.1"/>
    <property type="molecule type" value="Genomic_DNA"/>
</dbReference>
<organism evidence="2 3">
    <name type="scientific">Candidatus Phycosocius spiralis</name>
    <dbReference type="NCBI Taxonomy" id="2815099"/>
    <lineage>
        <taxon>Bacteria</taxon>
        <taxon>Pseudomonadati</taxon>
        <taxon>Pseudomonadota</taxon>
        <taxon>Alphaproteobacteria</taxon>
        <taxon>Caulobacterales</taxon>
        <taxon>Caulobacterales incertae sedis</taxon>
        <taxon>Candidatus Phycosocius</taxon>
    </lineage>
</organism>
<evidence type="ECO:0000313" key="2">
    <source>
        <dbReference type="EMBL" id="GIU65992.1"/>
    </source>
</evidence>
<evidence type="ECO:0000256" key="1">
    <source>
        <dbReference type="SAM" id="MobiDB-lite"/>
    </source>
</evidence>
<comment type="caution">
    <text evidence="2">The sequence shown here is derived from an EMBL/GenBank/DDBJ whole genome shotgun (WGS) entry which is preliminary data.</text>
</comment>